<dbReference type="EMBL" id="CAJNOQ010045255">
    <property type="protein sequence ID" value="CAF1635706.1"/>
    <property type="molecule type" value="Genomic_DNA"/>
</dbReference>
<sequence length="111" mass="12270">FLECSGATGNVATLDQVRALDWVQTNIHAFNSDKNSVTLSGQSTGCSPVLTIVQNRHVERDRRRFHRIICESSPLSVTLCDLDGSKQYNSEFASGCSPSAYLNKTAEYLRN</sequence>
<dbReference type="Proteomes" id="UP000681722">
    <property type="component" value="Unassembled WGS sequence"/>
</dbReference>
<evidence type="ECO:0000313" key="2">
    <source>
        <dbReference type="EMBL" id="CAF1635706.1"/>
    </source>
</evidence>
<dbReference type="Pfam" id="PF00135">
    <property type="entry name" value="COesterase"/>
    <property type="match status" value="1"/>
</dbReference>
<dbReference type="InterPro" id="IPR002018">
    <property type="entry name" value="CarbesteraseB"/>
</dbReference>
<dbReference type="AlphaFoldDB" id="A0A816DGK5"/>
<accession>A0A816DGK5</accession>
<protein>
    <recommendedName>
        <fullName evidence="1">Carboxylesterase type B domain-containing protein</fullName>
    </recommendedName>
</protein>
<evidence type="ECO:0000313" key="4">
    <source>
        <dbReference type="Proteomes" id="UP000663829"/>
    </source>
</evidence>
<organism evidence="2 4">
    <name type="scientific">Didymodactylos carnosus</name>
    <dbReference type="NCBI Taxonomy" id="1234261"/>
    <lineage>
        <taxon>Eukaryota</taxon>
        <taxon>Metazoa</taxon>
        <taxon>Spiralia</taxon>
        <taxon>Gnathifera</taxon>
        <taxon>Rotifera</taxon>
        <taxon>Eurotatoria</taxon>
        <taxon>Bdelloidea</taxon>
        <taxon>Philodinida</taxon>
        <taxon>Philodinidae</taxon>
        <taxon>Didymodactylos</taxon>
    </lineage>
</organism>
<dbReference type="Gene3D" id="3.40.50.1820">
    <property type="entry name" value="alpha/beta hydrolase"/>
    <property type="match status" value="1"/>
</dbReference>
<dbReference type="EMBL" id="CAJOBC010113538">
    <property type="protein sequence ID" value="CAF4540735.1"/>
    <property type="molecule type" value="Genomic_DNA"/>
</dbReference>
<dbReference type="PANTHER" id="PTHR45570:SF2">
    <property type="entry name" value="ACETYLCHOLINESTERASE 1-LIKE"/>
    <property type="match status" value="1"/>
</dbReference>
<evidence type="ECO:0000313" key="3">
    <source>
        <dbReference type="EMBL" id="CAF4540735.1"/>
    </source>
</evidence>
<keyword evidence="4" id="KW-1185">Reference proteome</keyword>
<comment type="caution">
    <text evidence="2">The sequence shown here is derived from an EMBL/GenBank/DDBJ whole genome shotgun (WGS) entry which is preliminary data.</text>
</comment>
<reference evidence="2" key="1">
    <citation type="submission" date="2021-02" db="EMBL/GenBank/DDBJ databases">
        <authorList>
            <person name="Nowell W R."/>
        </authorList>
    </citation>
    <scope>NUCLEOTIDE SEQUENCE</scope>
</reference>
<evidence type="ECO:0000259" key="1">
    <source>
        <dbReference type="Pfam" id="PF00135"/>
    </source>
</evidence>
<dbReference type="SUPFAM" id="SSF53474">
    <property type="entry name" value="alpha/beta-Hydrolases"/>
    <property type="match status" value="1"/>
</dbReference>
<dbReference type="OrthoDB" id="19653at2759"/>
<feature type="non-terminal residue" evidence="2">
    <location>
        <position position="1"/>
    </location>
</feature>
<gene>
    <name evidence="2" type="ORF">GPM918_LOCUS44632</name>
    <name evidence="3" type="ORF">SRO942_LOCUS46576</name>
</gene>
<feature type="domain" description="Carboxylesterase type B" evidence="1">
    <location>
        <begin position="6"/>
        <end position="96"/>
    </location>
</feature>
<dbReference type="InterPro" id="IPR029058">
    <property type="entry name" value="AB_hydrolase_fold"/>
</dbReference>
<name>A0A816DGK5_9BILA</name>
<proteinExistence type="predicted"/>
<dbReference type="Proteomes" id="UP000663829">
    <property type="component" value="Unassembled WGS sequence"/>
</dbReference>
<dbReference type="PANTHER" id="PTHR45570">
    <property type="entry name" value="CARBOXYLIC ESTER HYDROLASE"/>
    <property type="match status" value="1"/>
</dbReference>